<name>A0AAD7QM49_9ASCO</name>
<accession>A0AAD7QM49</accession>
<organism evidence="1 2">
    <name type="scientific">Lipomyces tetrasporus</name>
    <dbReference type="NCBI Taxonomy" id="54092"/>
    <lineage>
        <taxon>Eukaryota</taxon>
        <taxon>Fungi</taxon>
        <taxon>Dikarya</taxon>
        <taxon>Ascomycota</taxon>
        <taxon>Saccharomycotina</taxon>
        <taxon>Lipomycetes</taxon>
        <taxon>Lipomycetales</taxon>
        <taxon>Lipomycetaceae</taxon>
        <taxon>Lipomyces</taxon>
    </lineage>
</organism>
<dbReference type="AlphaFoldDB" id="A0AAD7QM49"/>
<evidence type="ECO:0000313" key="1">
    <source>
        <dbReference type="EMBL" id="KAJ8097842.1"/>
    </source>
</evidence>
<comment type="caution">
    <text evidence="1">The sequence shown here is derived from an EMBL/GenBank/DDBJ whole genome shotgun (WGS) entry which is preliminary data.</text>
</comment>
<evidence type="ECO:0000313" key="2">
    <source>
        <dbReference type="Proteomes" id="UP001217417"/>
    </source>
</evidence>
<proteinExistence type="predicted"/>
<sequence>MRKRRWYLPSHYKLRLWQSPPTRPEEDPYQRAVDFLSANEPEKYLRVQLPIDKYEKLQSHAETLYGEKKYPYIDYCPDTSTVVIYTAPLRRYMEWSLHTCKPMYHAAAVELELLHNKPELVHRLKAYGESTNRPSFEGYGRRISKTPDGGLIYYFNNRRVLALVIETRPTEDYHKLQRDIRLWLHGMRCRTGILICLQEEPKVVAEISNETPFGPLIYNGHRWFGKLGAVFAEVHRRVDADGEIQVEPKWLVRSGTFVVDDEKLDFGLTLGDLFPEDDADAPDVRSVVIKLSTEDVKGLLVYGVTETALVRFRA</sequence>
<keyword evidence="2" id="KW-1185">Reference proteome</keyword>
<dbReference type="GeneID" id="80884614"/>
<protein>
    <submittedName>
        <fullName evidence="1">Uncharacterized protein</fullName>
    </submittedName>
</protein>
<dbReference type="EMBL" id="JARPMG010000010">
    <property type="protein sequence ID" value="KAJ8097842.1"/>
    <property type="molecule type" value="Genomic_DNA"/>
</dbReference>
<gene>
    <name evidence="1" type="ORF">POJ06DRAFT_270657</name>
</gene>
<dbReference type="RefSeq" id="XP_056041292.1">
    <property type="nucleotide sequence ID" value="XM_056189448.1"/>
</dbReference>
<reference evidence="1" key="1">
    <citation type="submission" date="2023-03" db="EMBL/GenBank/DDBJ databases">
        <title>Near-Complete genome sequence of Lipomyces tetrasporous NRRL Y-64009, an oleaginous yeast capable of growing on lignocellulosic hydrolysates.</title>
        <authorList>
            <consortium name="Lawrence Berkeley National Laboratory"/>
            <person name="Jagtap S.S."/>
            <person name="Liu J.-J."/>
            <person name="Walukiewicz H.E."/>
            <person name="Pangilinan J."/>
            <person name="Lipzen A."/>
            <person name="Ahrendt S."/>
            <person name="Koriabine M."/>
            <person name="Cobaugh K."/>
            <person name="Salamov A."/>
            <person name="Yoshinaga Y."/>
            <person name="Ng V."/>
            <person name="Daum C."/>
            <person name="Grigoriev I.V."/>
            <person name="Slininger P.J."/>
            <person name="Dien B.S."/>
            <person name="Jin Y.-S."/>
            <person name="Rao C.V."/>
        </authorList>
    </citation>
    <scope>NUCLEOTIDE SEQUENCE</scope>
    <source>
        <strain evidence="1">NRRL Y-64009</strain>
    </source>
</reference>
<dbReference type="Proteomes" id="UP001217417">
    <property type="component" value="Unassembled WGS sequence"/>
</dbReference>